<evidence type="ECO:0000313" key="1">
    <source>
        <dbReference type="EMBL" id="KAE8148991.1"/>
    </source>
</evidence>
<keyword evidence="2" id="KW-1185">Reference proteome</keyword>
<evidence type="ECO:0000313" key="2">
    <source>
        <dbReference type="Proteomes" id="UP000325780"/>
    </source>
</evidence>
<dbReference type="EMBL" id="ML742139">
    <property type="protein sequence ID" value="KAE8148991.1"/>
    <property type="molecule type" value="Genomic_DNA"/>
</dbReference>
<dbReference type="AlphaFoldDB" id="A0A5N6TSE9"/>
<sequence length="655" mass="74357">MTPRSIEVAECAGSYSLFLEGFSSWSIAPTGRVPDHTCDLPSIKRAPSRKVYIGESSPNTCDLSEEFLPEWCGLEPHPESAGNYLSVFVLGWSYILSARLLELRQTTPEDRIVYTSNKAESDGHHERDNRDYFHFDIGTDNYAEVQWWAAILAEGCGWRATFVRDSKKYYPPWECHLNSSPFILHHSAQLESSGCTVEPPSSSKALEYLCNLARFYNAFDQLVTALAATITLPSHNRFGSSITLPSPINRPKPRQNTELMYACQIPTTTELANLMTLSCTSGLVASCLFGSFWKPGISCNLASQWLNPPLKQVFLPYIHSKNFISIIYAMSQRRPNLASLWLGSVVTGLLPRIFQVSRSFLPTTSLEAAVWTSSPQSFMDPQYHRLVPVRKIGTLDMIPREDEFRLLFVTDFDSQVYGNPPLSPYPPFGFVDIQHTSLDVRLHLSCCHKLEYHSWNWQCHSGRSLSDSGTPCLRKGTKPNFKTNILPAVLVVFGILSMTVYKPKIRIENWLHKYSILLPSALAVIGLLPHSIRYSAYNAIIFVHSSLKGLLGPTVIWRRSRQPDEEEFLDDELSELATRNLFSWTFFTEGIRIEEKIFWEHEWLEFLIDREERVELSEHSSSNSEGGLNDQKLDFIRMWQGGVAVHLDEIIPTAI</sequence>
<dbReference type="OrthoDB" id="3549294at2759"/>
<proteinExistence type="predicted"/>
<reference evidence="1 2" key="1">
    <citation type="submission" date="2019-04" db="EMBL/GenBank/DDBJ databases">
        <title>Friends and foes A comparative genomics study of 23 Aspergillus species from section Flavi.</title>
        <authorList>
            <consortium name="DOE Joint Genome Institute"/>
            <person name="Kjaerbolling I."/>
            <person name="Vesth T."/>
            <person name="Frisvad J.C."/>
            <person name="Nybo J.L."/>
            <person name="Theobald S."/>
            <person name="Kildgaard S."/>
            <person name="Isbrandt T."/>
            <person name="Kuo A."/>
            <person name="Sato A."/>
            <person name="Lyhne E.K."/>
            <person name="Kogle M.E."/>
            <person name="Wiebenga A."/>
            <person name="Kun R.S."/>
            <person name="Lubbers R.J."/>
            <person name="Makela M.R."/>
            <person name="Barry K."/>
            <person name="Chovatia M."/>
            <person name="Clum A."/>
            <person name="Daum C."/>
            <person name="Haridas S."/>
            <person name="He G."/>
            <person name="LaButti K."/>
            <person name="Lipzen A."/>
            <person name="Mondo S."/>
            <person name="Riley R."/>
            <person name="Salamov A."/>
            <person name="Simmons B.A."/>
            <person name="Magnuson J.K."/>
            <person name="Henrissat B."/>
            <person name="Mortensen U.H."/>
            <person name="Larsen T.O."/>
            <person name="Devries R.P."/>
            <person name="Grigoriev I.V."/>
            <person name="Machida M."/>
            <person name="Baker S.E."/>
            <person name="Andersen M.R."/>
        </authorList>
    </citation>
    <scope>NUCLEOTIDE SEQUENCE [LARGE SCALE GENOMIC DNA]</scope>
    <source>
        <strain evidence="1 2">IBT 18842</strain>
    </source>
</reference>
<organism evidence="1 2">
    <name type="scientific">Aspergillus avenaceus</name>
    <dbReference type="NCBI Taxonomy" id="36643"/>
    <lineage>
        <taxon>Eukaryota</taxon>
        <taxon>Fungi</taxon>
        <taxon>Dikarya</taxon>
        <taxon>Ascomycota</taxon>
        <taxon>Pezizomycotina</taxon>
        <taxon>Eurotiomycetes</taxon>
        <taxon>Eurotiomycetidae</taxon>
        <taxon>Eurotiales</taxon>
        <taxon>Aspergillaceae</taxon>
        <taxon>Aspergillus</taxon>
        <taxon>Aspergillus subgen. Circumdati</taxon>
    </lineage>
</organism>
<dbReference type="Proteomes" id="UP000325780">
    <property type="component" value="Unassembled WGS sequence"/>
</dbReference>
<gene>
    <name evidence="1" type="ORF">BDV25DRAFT_157179</name>
</gene>
<protein>
    <submittedName>
        <fullName evidence="1">Uncharacterized protein</fullName>
    </submittedName>
</protein>
<name>A0A5N6TSE9_ASPAV</name>
<accession>A0A5N6TSE9</accession>